<dbReference type="KEGG" id="snk:CP967_31905"/>
<dbReference type="AlphaFoldDB" id="A0A5J6FID1"/>
<dbReference type="OrthoDB" id="3291337at2"/>
<dbReference type="GO" id="GO:0016491">
    <property type="term" value="F:oxidoreductase activity"/>
    <property type="evidence" value="ECO:0007669"/>
    <property type="project" value="InterPro"/>
</dbReference>
<dbReference type="Gene3D" id="3.40.50.80">
    <property type="entry name" value="Nucleotide-binding domain of ferredoxin-NADP reductase (FNR) module"/>
    <property type="match status" value="1"/>
</dbReference>
<dbReference type="InterPro" id="IPR007037">
    <property type="entry name" value="SIP_rossman_dom"/>
</dbReference>
<dbReference type="InterPro" id="IPR039374">
    <property type="entry name" value="SIP_fam"/>
</dbReference>
<sequence>MTIHRAVVARVQQLTAAMTRVTLHGEGVAGFVSTGTGDEYVRLFFPHGPDRTDVSLPRPAGKGRWEVVEGRPVAPVRTYTVRAVRPEAGEIDIDFVLHEGGIASGWAAGARPGDVLGLNDPTALYNPPPALSWQVLIADHTGLPALARLLENTEPDVMTRVVVEVPDATCVQPLPGPPDLKVTWSYGGNGHGPSRLADLVTGAVPAGTDVTGGYIWVAGQTNALREVRRYLRKELGLPAERYKAVGYWIPQSDTWAERYQALPDSVRSELEALWDSPAGESEDRTIRYETRLSALGL</sequence>
<proteinExistence type="predicted"/>
<dbReference type="PROSITE" id="PS51384">
    <property type="entry name" value="FAD_FR"/>
    <property type="match status" value="1"/>
</dbReference>
<dbReference type="EMBL" id="CP023702">
    <property type="protein sequence ID" value="QEU75963.1"/>
    <property type="molecule type" value="Genomic_DNA"/>
</dbReference>
<name>A0A5J6FID1_9ACTN</name>
<protein>
    <submittedName>
        <fullName evidence="2">Siderophore-interacting protein</fullName>
    </submittedName>
</protein>
<reference evidence="2 3" key="1">
    <citation type="submission" date="2017-09" db="EMBL/GenBank/DDBJ databases">
        <authorList>
            <person name="Lee N."/>
            <person name="Cho B.-K."/>
        </authorList>
    </citation>
    <scope>NUCLEOTIDE SEQUENCE [LARGE SCALE GENOMIC DNA]</scope>
    <source>
        <strain evidence="2 3">ATCC 12769</strain>
    </source>
</reference>
<dbReference type="Pfam" id="PF04954">
    <property type="entry name" value="SIP"/>
    <property type="match status" value="1"/>
</dbReference>
<dbReference type="InterPro" id="IPR017938">
    <property type="entry name" value="Riboflavin_synthase-like_b-brl"/>
</dbReference>
<dbReference type="InterPro" id="IPR013113">
    <property type="entry name" value="SIP_FAD-bd"/>
</dbReference>
<dbReference type="Gene3D" id="2.40.30.10">
    <property type="entry name" value="Translation factors"/>
    <property type="match status" value="1"/>
</dbReference>
<evidence type="ECO:0000313" key="3">
    <source>
        <dbReference type="Proteomes" id="UP000326178"/>
    </source>
</evidence>
<dbReference type="PANTHER" id="PTHR30157:SF0">
    <property type="entry name" value="NADPH-DEPENDENT FERRIC-CHELATE REDUCTASE"/>
    <property type="match status" value="1"/>
</dbReference>
<organism evidence="2 3">
    <name type="scientific">Streptomyces nitrosporeus</name>
    <dbReference type="NCBI Taxonomy" id="28894"/>
    <lineage>
        <taxon>Bacteria</taxon>
        <taxon>Bacillati</taxon>
        <taxon>Actinomycetota</taxon>
        <taxon>Actinomycetes</taxon>
        <taxon>Kitasatosporales</taxon>
        <taxon>Streptomycetaceae</taxon>
        <taxon>Streptomyces</taxon>
    </lineage>
</organism>
<feature type="domain" description="FAD-binding FR-type" evidence="1">
    <location>
        <begin position="1"/>
        <end position="128"/>
    </location>
</feature>
<keyword evidence="3" id="KW-1185">Reference proteome</keyword>
<dbReference type="InterPro" id="IPR017927">
    <property type="entry name" value="FAD-bd_FR_type"/>
</dbReference>
<evidence type="ECO:0000313" key="2">
    <source>
        <dbReference type="EMBL" id="QEU75963.1"/>
    </source>
</evidence>
<dbReference type="SUPFAM" id="SSF63380">
    <property type="entry name" value="Riboflavin synthase domain-like"/>
    <property type="match status" value="1"/>
</dbReference>
<accession>A0A5J6FID1</accession>
<dbReference type="RefSeq" id="WP_150491276.1">
    <property type="nucleotide sequence ID" value="NZ_BMUV01000003.1"/>
</dbReference>
<gene>
    <name evidence="2" type="ORF">CP967_31905</name>
</gene>
<dbReference type="CDD" id="cd06193">
    <property type="entry name" value="siderophore_interacting"/>
    <property type="match status" value="1"/>
</dbReference>
<evidence type="ECO:0000259" key="1">
    <source>
        <dbReference type="PROSITE" id="PS51384"/>
    </source>
</evidence>
<dbReference type="PANTHER" id="PTHR30157">
    <property type="entry name" value="FERRIC REDUCTASE, NADPH-DEPENDENT"/>
    <property type="match status" value="1"/>
</dbReference>
<dbReference type="InterPro" id="IPR039261">
    <property type="entry name" value="FNR_nucleotide-bd"/>
</dbReference>
<dbReference type="Pfam" id="PF08021">
    <property type="entry name" value="FAD_binding_9"/>
    <property type="match status" value="1"/>
</dbReference>
<dbReference type="Proteomes" id="UP000326178">
    <property type="component" value="Chromosome"/>
</dbReference>